<dbReference type="PRINTS" id="PR00385">
    <property type="entry name" value="P450"/>
</dbReference>
<dbReference type="GO" id="GO:0004497">
    <property type="term" value="F:monooxygenase activity"/>
    <property type="evidence" value="ECO:0007669"/>
    <property type="project" value="UniProtKB-KW"/>
</dbReference>
<evidence type="ECO:0000256" key="4">
    <source>
        <dbReference type="ARBA" id="ARBA00022723"/>
    </source>
</evidence>
<sequence length="879" mass="100215">MELFSLQSFLLFLLLSIYLYFHFFASPKKYKHTSFKYYPIIGTLPEFLKNRHRFLEWTTEILINCPTSTAIFSRPVKIRGIITANPANVEHMLKTNFKNYPKGERVISLLQGFLGGGIFNSDGELWMVQRKTASYAFNTKSLRNFVMENVRFEIELRLIPCLDTAAETGRGLDLQDVLERFAFDNICKLAFNVDPNCLAIGGKSESADLNSNSDQFMQAFEEAATLSSGRFLYAFRFIQRIKKFLNVGSERRLKDSISTVHNFADNIIKSRISDERSEDRHDLLSLFIGIPENNSSPEFLRDIVISIILAGRDTTSSALTWFFWLLSSRPHVERAILKELETIRVRNGKRIGDIYDLDELRDMHYLHAAISEAMRLYPPVPVDTKACLNDDVLPDGTFVGKGWFVTYHAYAMGRMEKIWGKNCREYLPERWLTEDGTCRQENVFRYPIFHGGPRMCLGKDLAYIQMKSIAASVMEQFEIDVQDRDTCPEHLLSLTLRMKGSVCVCMRACVILSQGHRSSSQYMIKSVRVRVHVHVNNVIFKSDSIFSYLSVKTFTYESLNNVVRLINGISALLLTLLPGKANILEGIHGWELRPTFRGPRFPRWMENGVSSFNHFVHELSVDSDSDGSNVDYAYGDEDSDDDISPASPSSQSSRASRASSFSKHDRRWSWWMWIRYIFFWILFPARFLLGIPVRILQLSYSRSSKASAAPGSNEASQTISKVQILKDHIVHRTTDRRRGVIEDLHLAIEIFIEAIFDVVHKAAHFVLSPSVAFKTLSGWCSLSSGGVQYSHGNDSEVTVPTASLGENDPALKERNTSFQHSLNTDARTCQDVITELGYPYEAIHVITNDGYVLLLERLPRRDSRKAVYLQHGVFDSSMG</sequence>
<dbReference type="Proteomes" id="UP000327157">
    <property type="component" value="Chromosome 6"/>
</dbReference>
<gene>
    <name evidence="12" type="ORF">D8674_029946</name>
</gene>
<dbReference type="PANTHER" id="PTHR24296">
    <property type="entry name" value="CYTOCHROME P450"/>
    <property type="match status" value="1"/>
</dbReference>
<keyword evidence="10" id="KW-0812">Transmembrane</keyword>
<keyword evidence="4 8" id="KW-0479">Metal-binding</keyword>
<dbReference type="EMBL" id="SMOL01000120">
    <property type="protein sequence ID" value="KAB2633699.1"/>
    <property type="molecule type" value="Genomic_DNA"/>
</dbReference>
<evidence type="ECO:0000313" key="13">
    <source>
        <dbReference type="Proteomes" id="UP000327157"/>
    </source>
</evidence>
<evidence type="ECO:0000256" key="3">
    <source>
        <dbReference type="ARBA" id="ARBA00022617"/>
    </source>
</evidence>
<dbReference type="InterPro" id="IPR001128">
    <property type="entry name" value="Cyt_P450"/>
</dbReference>
<accession>A0A5N5I1H9</accession>
<dbReference type="InterPro" id="IPR006693">
    <property type="entry name" value="AB_hydrolase_lipase"/>
</dbReference>
<reference evidence="12 13" key="3">
    <citation type="submission" date="2019-11" db="EMBL/GenBank/DDBJ databases">
        <title>A de novo genome assembly of a pear dwarfing rootstock.</title>
        <authorList>
            <person name="Wang F."/>
            <person name="Wang J."/>
            <person name="Li S."/>
            <person name="Zhang Y."/>
            <person name="Fang M."/>
            <person name="Ma L."/>
            <person name="Zhao Y."/>
            <person name="Jiang S."/>
        </authorList>
    </citation>
    <scope>NUCLEOTIDE SEQUENCE [LARGE SCALE GENOMIC DNA]</scope>
    <source>
        <strain evidence="12">S2</strain>
        <tissue evidence="12">Leaf</tissue>
    </source>
</reference>
<dbReference type="InterPro" id="IPR029058">
    <property type="entry name" value="AB_hydrolase_fold"/>
</dbReference>
<dbReference type="InterPro" id="IPR002401">
    <property type="entry name" value="Cyt_P450_E_grp-I"/>
</dbReference>
<keyword evidence="6 8" id="KW-0408">Iron</keyword>
<proteinExistence type="inferred from homology"/>
<evidence type="ECO:0000256" key="10">
    <source>
        <dbReference type="SAM" id="Phobius"/>
    </source>
</evidence>
<dbReference type="AlphaFoldDB" id="A0A5N5I1H9"/>
<feature type="region of interest" description="Disordered" evidence="9">
    <location>
        <begin position="636"/>
        <end position="656"/>
    </location>
</feature>
<dbReference type="PROSITE" id="PS00086">
    <property type="entry name" value="CYTOCHROME_P450"/>
    <property type="match status" value="1"/>
</dbReference>
<dbReference type="GO" id="GO:0020037">
    <property type="term" value="F:heme binding"/>
    <property type="evidence" value="ECO:0007669"/>
    <property type="project" value="InterPro"/>
</dbReference>
<keyword evidence="5" id="KW-0560">Oxidoreductase</keyword>
<dbReference type="CDD" id="cd11064">
    <property type="entry name" value="CYP86A"/>
    <property type="match status" value="1"/>
</dbReference>
<dbReference type="Gene3D" id="1.10.630.10">
    <property type="entry name" value="Cytochrome P450"/>
    <property type="match status" value="1"/>
</dbReference>
<feature type="compositionally biased region" description="Low complexity" evidence="9">
    <location>
        <begin position="644"/>
        <end position="656"/>
    </location>
</feature>
<dbReference type="OrthoDB" id="1470350at2759"/>
<evidence type="ECO:0000256" key="1">
    <source>
        <dbReference type="ARBA" id="ARBA00001971"/>
    </source>
</evidence>
<dbReference type="Pfam" id="PF04083">
    <property type="entry name" value="Abhydro_lipase"/>
    <property type="match status" value="1"/>
</dbReference>
<keyword evidence="7" id="KW-0503">Monooxygenase</keyword>
<comment type="caution">
    <text evidence="12">The sequence shown here is derived from an EMBL/GenBank/DDBJ whole genome shotgun (WGS) entry which is preliminary data.</text>
</comment>
<feature type="transmembrane region" description="Helical" evidence="10">
    <location>
        <begin position="673"/>
        <end position="693"/>
    </location>
</feature>
<evidence type="ECO:0000259" key="11">
    <source>
        <dbReference type="Pfam" id="PF04083"/>
    </source>
</evidence>
<reference evidence="12 13" key="1">
    <citation type="submission" date="2019-09" db="EMBL/GenBank/DDBJ databases">
        <authorList>
            <person name="Ou C."/>
        </authorList>
    </citation>
    <scope>NUCLEOTIDE SEQUENCE [LARGE SCALE GENOMIC DNA]</scope>
    <source>
        <strain evidence="12">S2</strain>
        <tissue evidence="12">Leaf</tissue>
    </source>
</reference>
<comment type="cofactor">
    <cofactor evidence="1 8">
        <name>heme</name>
        <dbReference type="ChEBI" id="CHEBI:30413"/>
    </cofactor>
</comment>
<keyword evidence="3 8" id="KW-0349">Heme</keyword>
<keyword evidence="10" id="KW-0472">Membrane</keyword>
<dbReference type="PRINTS" id="PR00463">
    <property type="entry name" value="EP450I"/>
</dbReference>
<feature type="domain" description="Partial AB-hydrolase lipase" evidence="11">
    <location>
        <begin position="830"/>
        <end position="877"/>
    </location>
</feature>
<organism evidence="12 13">
    <name type="scientific">Pyrus ussuriensis x Pyrus communis</name>
    <dbReference type="NCBI Taxonomy" id="2448454"/>
    <lineage>
        <taxon>Eukaryota</taxon>
        <taxon>Viridiplantae</taxon>
        <taxon>Streptophyta</taxon>
        <taxon>Embryophyta</taxon>
        <taxon>Tracheophyta</taxon>
        <taxon>Spermatophyta</taxon>
        <taxon>Magnoliopsida</taxon>
        <taxon>eudicotyledons</taxon>
        <taxon>Gunneridae</taxon>
        <taxon>Pentapetalae</taxon>
        <taxon>rosids</taxon>
        <taxon>fabids</taxon>
        <taxon>Rosales</taxon>
        <taxon>Rosaceae</taxon>
        <taxon>Amygdaloideae</taxon>
        <taxon>Maleae</taxon>
        <taxon>Pyrus</taxon>
    </lineage>
</organism>
<dbReference type="GO" id="GO:0006629">
    <property type="term" value="P:lipid metabolic process"/>
    <property type="evidence" value="ECO:0007669"/>
    <property type="project" value="InterPro"/>
</dbReference>
<keyword evidence="13" id="KW-1185">Reference proteome</keyword>
<dbReference type="InterPro" id="IPR017972">
    <property type="entry name" value="Cyt_P450_CS"/>
</dbReference>
<feature type="binding site" description="axial binding residue" evidence="8">
    <location>
        <position position="456"/>
    </location>
    <ligand>
        <name>heme</name>
        <dbReference type="ChEBI" id="CHEBI:30413"/>
    </ligand>
    <ligandPart>
        <name>Fe</name>
        <dbReference type="ChEBI" id="CHEBI:18248"/>
    </ligandPart>
</feature>
<comment type="similarity">
    <text evidence="2">Belongs to the cytochrome P450 family.</text>
</comment>
<evidence type="ECO:0000256" key="2">
    <source>
        <dbReference type="ARBA" id="ARBA00010617"/>
    </source>
</evidence>
<protein>
    <submittedName>
        <fullName evidence="12">Cytochrome P450 94A2-like</fullName>
    </submittedName>
</protein>
<evidence type="ECO:0000256" key="5">
    <source>
        <dbReference type="ARBA" id="ARBA00023002"/>
    </source>
</evidence>
<feature type="transmembrane region" description="Helical" evidence="10">
    <location>
        <begin position="6"/>
        <end position="25"/>
    </location>
</feature>
<dbReference type="SUPFAM" id="SSF48264">
    <property type="entry name" value="Cytochrome P450"/>
    <property type="match status" value="1"/>
</dbReference>
<dbReference type="InterPro" id="IPR036396">
    <property type="entry name" value="Cyt_P450_sf"/>
</dbReference>
<evidence type="ECO:0000256" key="7">
    <source>
        <dbReference type="ARBA" id="ARBA00023033"/>
    </source>
</evidence>
<dbReference type="Pfam" id="PF00067">
    <property type="entry name" value="p450"/>
    <property type="match status" value="1"/>
</dbReference>
<evidence type="ECO:0000256" key="6">
    <source>
        <dbReference type="ARBA" id="ARBA00023004"/>
    </source>
</evidence>
<dbReference type="GO" id="GO:0016705">
    <property type="term" value="F:oxidoreductase activity, acting on paired donors, with incorporation or reduction of molecular oxygen"/>
    <property type="evidence" value="ECO:0007669"/>
    <property type="project" value="InterPro"/>
</dbReference>
<evidence type="ECO:0000256" key="8">
    <source>
        <dbReference type="PIRSR" id="PIRSR602401-1"/>
    </source>
</evidence>
<name>A0A5N5I1H9_9ROSA</name>
<dbReference type="Gene3D" id="3.40.50.1820">
    <property type="entry name" value="alpha/beta hydrolase"/>
    <property type="match status" value="1"/>
</dbReference>
<keyword evidence="10" id="KW-1133">Transmembrane helix</keyword>
<evidence type="ECO:0000313" key="12">
    <source>
        <dbReference type="EMBL" id="KAB2633699.1"/>
    </source>
</evidence>
<evidence type="ECO:0000256" key="9">
    <source>
        <dbReference type="SAM" id="MobiDB-lite"/>
    </source>
</evidence>
<reference evidence="13" key="2">
    <citation type="submission" date="2019-10" db="EMBL/GenBank/DDBJ databases">
        <title>A de novo genome assembly of a pear dwarfing rootstock.</title>
        <authorList>
            <person name="Wang F."/>
            <person name="Wang J."/>
            <person name="Li S."/>
            <person name="Zhang Y."/>
            <person name="Fang M."/>
            <person name="Ma L."/>
            <person name="Zhao Y."/>
            <person name="Jiang S."/>
        </authorList>
    </citation>
    <scope>NUCLEOTIDE SEQUENCE [LARGE SCALE GENOMIC DNA]</scope>
</reference>
<dbReference type="GO" id="GO:0005506">
    <property type="term" value="F:iron ion binding"/>
    <property type="evidence" value="ECO:0007669"/>
    <property type="project" value="InterPro"/>
</dbReference>